<dbReference type="eggNOG" id="ENOG502S93U">
    <property type="taxonomic scope" value="Eukaryota"/>
</dbReference>
<evidence type="ECO:0000313" key="4">
    <source>
        <dbReference type="Proteomes" id="UP000054988"/>
    </source>
</evidence>
<dbReference type="SUPFAM" id="SSF54106">
    <property type="entry name" value="LysM domain"/>
    <property type="match status" value="1"/>
</dbReference>
<reference evidence="3 4" key="1">
    <citation type="submission" date="2015-12" db="EMBL/GenBank/DDBJ databases">
        <title>Draft genome sequence of Moniliophthora roreri, the causal agent of frosty pod rot of cacao.</title>
        <authorList>
            <person name="Aime M.C."/>
            <person name="Diaz-Valderrama J.R."/>
            <person name="Kijpornyongpan T."/>
            <person name="Phillips-Mora W."/>
        </authorList>
    </citation>
    <scope>NUCLEOTIDE SEQUENCE [LARGE SCALE GENOMIC DNA]</scope>
    <source>
        <strain evidence="3 4">MCA 2952</strain>
    </source>
</reference>
<evidence type="ECO:0000313" key="3">
    <source>
        <dbReference type="EMBL" id="KTB29659.1"/>
    </source>
</evidence>
<name>A0A0W0F027_MONRR</name>
<organism evidence="3 4">
    <name type="scientific">Moniliophthora roreri</name>
    <name type="common">Frosty pod rot fungus</name>
    <name type="synonym">Monilia roreri</name>
    <dbReference type="NCBI Taxonomy" id="221103"/>
    <lineage>
        <taxon>Eukaryota</taxon>
        <taxon>Fungi</taxon>
        <taxon>Dikarya</taxon>
        <taxon>Basidiomycota</taxon>
        <taxon>Agaricomycotina</taxon>
        <taxon>Agaricomycetes</taxon>
        <taxon>Agaricomycetidae</taxon>
        <taxon>Agaricales</taxon>
        <taxon>Marasmiineae</taxon>
        <taxon>Marasmiaceae</taxon>
        <taxon>Moniliophthora</taxon>
    </lineage>
</organism>
<evidence type="ECO:0000256" key="1">
    <source>
        <dbReference type="SAM" id="MobiDB-lite"/>
    </source>
</evidence>
<protein>
    <recommendedName>
        <fullName evidence="2">LysM domain-containing protein</fullName>
    </recommendedName>
</protein>
<accession>A0A0W0F027</accession>
<feature type="region of interest" description="Disordered" evidence="1">
    <location>
        <begin position="62"/>
        <end position="128"/>
    </location>
</feature>
<comment type="caution">
    <text evidence="3">The sequence shown here is derived from an EMBL/GenBank/DDBJ whole genome shotgun (WGS) entry which is preliminary data.</text>
</comment>
<sequence>MSSALLCLACSSNFPPRRKSQTHYTTPCCKQPICNACTSANPRLTRYNPCLMCLGGVDAVGSSPRVEEKRNVDGAVRDEDTFAIGDDDEDEEVDEDAKTTDKPQPQTQPSTRDESKKEEEVSEVPRQAQYHIKRGDTLQGIVLKFSVNREQLCRLNNLPLSTLTTTPHLLHTRTVLLLPDSARITDSNKENISFLDPDNPDPERTQEDEERLVRRAREKAGKRLQTLTKEVDWDIAKAYVALAEGQEAEDAYAMKQKELGTGGGRSMLEAIAMDAYLDDAEWEVEEVRAGRGPMIKPLPFFGNRKG</sequence>
<dbReference type="InterPro" id="IPR036779">
    <property type="entry name" value="LysM_dom_sf"/>
</dbReference>
<gene>
    <name evidence="3" type="ORF">WG66_17764</name>
</gene>
<dbReference type="PROSITE" id="PS51782">
    <property type="entry name" value="LYSM"/>
    <property type="match status" value="1"/>
</dbReference>
<feature type="domain" description="LysM" evidence="2">
    <location>
        <begin position="128"/>
        <end position="178"/>
    </location>
</feature>
<feature type="compositionally biased region" description="Basic and acidic residues" evidence="1">
    <location>
        <begin position="201"/>
        <end position="210"/>
    </location>
</feature>
<dbReference type="CDD" id="cd00118">
    <property type="entry name" value="LysM"/>
    <property type="match status" value="1"/>
</dbReference>
<dbReference type="Gene3D" id="3.10.350.10">
    <property type="entry name" value="LysM domain"/>
    <property type="match status" value="1"/>
</dbReference>
<feature type="compositionally biased region" description="Basic and acidic residues" evidence="1">
    <location>
        <begin position="65"/>
        <end position="80"/>
    </location>
</feature>
<dbReference type="Pfam" id="PF01476">
    <property type="entry name" value="LysM"/>
    <property type="match status" value="1"/>
</dbReference>
<evidence type="ECO:0000259" key="2">
    <source>
        <dbReference type="PROSITE" id="PS51782"/>
    </source>
</evidence>
<dbReference type="InterPro" id="IPR018392">
    <property type="entry name" value="LysM"/>
</dbReference>
<dbReference type="AlphaFoldDB" id="A0A0W0F027"/>
<feature type="region of interest" description="Disordered" evidence="1">
    <location>
        <begin position="188"/>
        <end position="210"/>
    </location>
</feature>
<feature type="compositionally biased region" description="Acidic residues" evidence="1">
    <location>
        <begin position="85"/>
        <end position="95"/>
    </location>
</feature>
<dbReference type="Proteomes" id="UP000054988">
    <property type="component" value="Unassembled WGS sequence"/>
</dbReference>
<dbReference type="EMBL" id="LATX01002420">
    <property type="protein sequence ID" value="KTB29659.1"/>
    <property type="molecule type" value="Genomic_DNA"/>
</dbReference>
<proteinExistence type="predicted"/>